<protein>
    <submittedName>
        <fullName evidence="1">Uncharacterized protein</fullName>
    </submittedName>
</protein>
<keyword evidence="2" id="KW-1185">Reference proteome</keyword>
<dbReference type="Proteomes" id="UP000078541">
    <property type="component" value="Unassembled WGS sequence"/>
</dbReference>
<feature type="non-terminal residue" evidence="1">
    <location>
        <position position="1"/>
    </location>
</feature>
<organism evidence="1 2">
    <name type="scientific">Trachymyrmex septentrionalis</name>
    <dbReference type="NCBI Taxonomy" id="34720"/>
    <lineage>
        <taxon>Eukaryota</taxon>
        <taxon>Metazoa</taxon>
        <taxon>Ecdysozoa</taxon>
        <taxon>Arthropoda</taxon>
        <taxon>Hexapoda</taxon>
        <taxon>Insecta</taxon>
        <taxon>Pterygota</taxon>
        <taxon>Neoptera</taxon>
        <taxon>Endopterygota</taxon>
        <taxon>Hymenoptera</taxon>
        <taxon>Apocrita</taxon>
        <taxon>Aculeata</taxon>
        <taxon>Formicoidea</taxon>
        <taxon>Formicidae</taxon>
        <taxon>Myrmicinae</taxon>
        <taxon>Trachymyrmex</taxon>
    </lineage>
</organism>
<dbReference type="AlphaFoldDB" id="A0A195FVH7"/>
<dbReference type="EMBL" id="KQ981208">
    <property type="protein sequence ID" value="KYN44645.1"/>
    <property type="molecule type" value="Genomic_DNA"/>
</dbReference>
<gene>
    <name evidence="1" type="ORF">ALC56_00639</name>
</gene>
<proteinExistence type="predicted"/>
<sequence>IGVTHQPDTQILFFLLARLISPFVAPGQYSGFIYQKSITRRNTPFCCRLHCRLLPANIAGNKRTEYRPRDESGPIDCFLPLRAEPFVGRQSVSSITTKRVTLRGRHHLVPEHLA</sequence>
<evidence type="ECO:0000313" key="1">
    <source>
        <dbReference type="EMBL" id="KYN44645.1"/>
    </source>
</evidence>
<reference evidence="1 2" key="1">
    <citation type="submission" date="2016-03" db="EMBL/GenBank/DDBJ databases">
        <title>Trachymyrmex septentrionalis WGS genome.</title>
        <authorList>
            <person name="Nygaard S."/>
            <person name="Hu H."/>
            <person name="Boomsma J."/>
            <person name="Zhang G."/>
        </authorList>
    </citation>
    <scope>NUCLEOTIDE SEQUENCE [LARGE SCALE GENOMIC DNA]</scope>
    <source>
        <strain evidence="1">Tsep2-gDNA-1</strain>
        <tissue evidence="1">Whole body</tissue>
    </source>
</reference>
<name>A0A195FVH7_9HYME</name>
<accession>A0A195FVH7</accession>
<evidence type="ECO:0000313" key="2">
    <source>
        <dbReference type="Proteomes" id="UP000078541"/>
    </source>
</evidence>